<dbReference type="SUPFAM" id="SSF53850">
    <property type="entry name" value="Periplasmic binding protein-like II"/>
    <property type="match status" value="1"/>
</dbReference>
<dbReference type="PANTHER" id="PTHR35936">
    <property type="entry name" value="MEMBRANE-BOUND LYTIC MUREIN TRANSGLYCOSYLASE F"/>
    <property type="match status" value="1"/>
</dbReference>
<evidence type="ECO:0000313" key="3">
    <source>
        <dbReference type="EMBL" id="MCZ4279470.1"/>
    </source>
</evidence>
<keyword evidence="4" id="KW-1185">Reference proteome</keyword>
<dbReference type="SMART" id="SM00062">
    <property type="entry name" value="PBPb"/>
    <property type="match status" value="1"/>
</dbReference>
<dbReference type="PANTHER" id="PTHR35936:SF19">
    <property type="entry name" value="AMINO-ACID-BINDING PROTEIN YXEM-RELATED"/>
    <property type="match status" value="1"/>
</dbReference>
<dbReference type="RefSeq" id="WP_269421675.1">
    <property type="nucleotide sequence ID" value="NZ_JAPWGY010000001.1"/>
</dbReference>
<reference evidence="3" key="1">
    <citation type="submission" date="2022-12" db="EMBL/GenBank/DDBJ databases">
        <title>Bacterial isolates from different developmental stages of Nematostella vectensis.</title>
        <authorList>
            <person name="Fraune S."/>
        </authorList>
    </citation>
    <scope>NUCLEOTIDE SEQUENCE</scope>
    <source>
        <strain evidence="3">G21630-S1</strain>
    </source>
</reference>
<gene>
    <name evidence="3" type="ORF">O4H49_01690</name>
</gene>
<dbReference type="Gene3D" id="3.40.190.10">
    <property type="entry name" value="Periplasmic binding protein-like II"/>
    <property type="match status" value="2"/>
</dbReference>
<feature type="domain" description="Solute-binding protein family 3/N-terminal" evidence="2">
    <location>
        <begin position="24"/>
        <end position="245"/>
    </location>
</feature>
<evidence type="ECO:0000313" key="4">
    <source>
        <dbReference type="Proteomes" id="UP001069802"/>
    </source>
</evidence>
<keyword evidence="1" id="KW-0732">Signal</keyword>
<dbReference type="EMBL" id="JAPWGY010000001">
    <property type="protein sequence ID" value="MCZ4279470.1"/>
    <property type="molecule type" value="Genomic_DNA"/>
</dbReference>
<evidence type="ECO:0000259" key="2">
    <source>
        <dbReference type="SMART" id="SM00062"/>
    </source>
</evidence>
<dbReference type="Proteomes" id="UP001069802">
    <property type="component" value="Unassembled WGS sequence"/>
</dbReference>
<dbReference type="Pfam" id="PF00497">
    <property type="entry name" value="SBP_bac_3"/>
    <property type="match status" value="1"/>
</dbReference>
<proteinExistence type="predicted"/>
<sequence>MRLKISVILLLLGTVFGSAVSAKEITIGMGNFEPYYIAKGQTGIFADIITAVFKRLPDHEPKFVFGSPNNRLWQDFKKRKVDAVSNLFDSVEIDGCRSDPVFRFRDVAVTQKISGIALKDIADLQGRKIIAFQGAKDFFGQEFSAVAEQSSYSEVSEPRLQAQALIDRRVEVSIGDLFIFLSSLQKMTKNRAEPTGFRFHDILPVTYSRMGFHDVELCQDFNAALKQVRDSGEYEEIYKRYLNILGHSPVPGM</sequence>
<evidence type="ECO:0000256" key="1">
    <source>
        <dbReference type="ARBA" id="ARBA00022729"/>
    </source>
</evidence>
<accession>A0ABT4LEE7</accession>
<dbReference type="InterPro" id="IPR001638">
    <property type="entry name" value="Solute-binding_3/MltF_N"/>
</dbReference>
<comment type="caution">
    <text evidence="3">The sequence shown here is derived from an EMBL/GenBank/DDBJ whole genome shotgun (WGS) entry which is preliminary data.</text>
</comment>
<protein>
    <submittedName>
        <fullName evidence="3">Transporter substrate-binding domain-containing protein</fullName>
    </submittedName>
</protein>
<name>A0ABT4LEE7_9PROT</name>
<organism evidence="3 4">
    <name type="scientific">Kiloniella laminariae</name>
    <dbReference type="NCBI Taxonomy" id="454162"/>
    <lineage>
        <taxon>Bacteria</taxon>
        <taxon>Pseudomonadati</taxon>
        <taxon>Pseudomonadota</taxon>
        <taxon>Alphaproteobacteria</taxon>
        <taxon>Rhodospirillales</taxon>
        <taxon>Kiloniellaceae</taxon>
        <taxon>Kiloniella</taxon>
    </lineage>
</organism>